<evidence type="ECO:0000256" key="3">
    <source>
        <dbReference type="ARBA" id="ARBA00022448"/>
    </source>
</evidence>
<evidence type="ECO:0000256" key="4">
    <source>
        <dbReference type="ARBA" id="ARBA00022475"/>
    </source>
</evidence>
<dbReference type="PANTHER" id="PTHR30472">
    <property type="entry name" value="FERRIC ENTEROBACTIN TRANSPORT SYSTEM PERMEASE PROTEIN"/>
    <property type="match status" value="1"/>
</dbReference>
<gene>
    <name evidence="9" type="ORF">PAT3040_06566</name>
</gene>
<dbReference type="InterPro" id="IPR000522">
    <property type="entry name" value="ABC_transptr_permease_BtuC"/>
</dbReference>
<keyword evidence="10" id="KW-1185">Reference proteome</keyword>
<dbReference type="Pfam" id="PF01032">
    <property type="entry name" value="FecCD"/>
    <property type="match status" value="1"/>
</dbReference>
<dbReference type="RefSeq" id="WP_108995958.1">
    <property type="nucleotide sequence ID" value="NZ_BDQX01000430.1"/>
</dbReference>
<dbReference type="PANTHER" id="PTHR30472:SF37">
    <property type="entry name" value="FE(3+) DICITRATE TRANSPORT SYSTEM PERMEASE PROTEIN FECD-RELATED"/>
    <property type="match status" value="1"/>
</dbReference>
<feature type="transmembrane region" description="Helical" evidence="8">
    <location>
        <begin position="20"/>
        <end position="39"/>
    </location>
</feature>
<dbReference type="CDD" id="cd06550">
    <property type="entry name" value="TM_ABC_iron-siderophores_like"/>
    <property type="match status" value="1"/>
</dbReference>
<feature type="transmembrane region" description="Helical" evidence="8">
    <location>
        <begin position="209"/>
        <end position="228"/>
    </location>
</feature>
<dbReference type="InterPro" id="IPR037294">
    <property type="entry name" value="ABC_BtuC-like"/>
</dbReference>
<keyword evidence="4" id="KW-1003">Cell membrane</keyword>
<keyword evidence="3" id="KW-0813">Transport</keyword>
<dbReference type="GO" id="GO:0033214">
    <property type="term" value="P:siderophore-iron import into cell"/>
    <property type="evidence" value="ECO:0007669"/>
    <property type="project" value="TreeGrafter"/>
</dbReference>
<evidence type="ECO:0000256" key="1">
    <source>
        <dbReference type="ARBA" id="ARBA00004651"/>
    </source>
</evidence>
<dbReference type="EMBL" id="BDQX01000430">
    <property type="protein sequence ID" value="GBG11721.1"/>
    <property type="molecule type" value="Genomic_DNA"/>
</dbReference>
<comment type="similarity">
    <text evidence="2">Belongs to the binding-protein-dependent transport system permease family. FecCD subfamily.</text>
</comment>
<dbReference type="GO" id="GO:0005886">
    <property type="term" value="C:plasma membrane"/>
    <property type="evidence" value="ECO:0007669"/>
    <property type="project" value="UniProtKB-SubCell"/>
</dbReference>
<evidence type="ECO:0000256" key="2">
    <source>
        <dbReference type="ARBA" id="ARBA00007935"/>
    </source>
</evidence>
<name>A0A2R5F5Q6_9BACL</name>
<feature type="transmembrane region" description="Helical" evidence="8">
    <location>
        <begin position="157"/>
        <end position="180"/>
    </location>
</feature>
<dbReference type="Gene3D" id="1.10.3470.10">
    <property type="entry name" value="ABC transporter involved in vitamin B12 uptake, BtuC"/>
    <property type="match status" value="1"/>
</dbReference>
<keyword evidence="7 8" id="KW-0472">Membrane</keyword>
<feature type="transmembrane region" description="Helical" evidence="8">
    <location>
        <begin position="75"/>
        <end position="93"/>
    </location>
</feature>
<feature type="transmembrane region" description="Helical" evidence="8">
    <location>
        <begin position="130"/>
        <end position="150"/>
    </location>
</feature>
<proteinExistence type="inferred from homology"/>
<reference evidence="9 10" key="1">
    <citation type="submission" date="2017-08" db="EMBL/GenBank/DDBJ databases">
        <title>Substantial Increase in Enzyme Production by Combined Drug-Resistance Mutations in Paenibacillus agaridevorans.</title>
        <authorList>
            <person name="Tanaka Y."/>
            <person name="Funane K."/>
            <person name="Hosaka T."/>
            <person name="Shiwa Y."/>
            <person name="Fujita N."/>
            <person name="Miyazaki T."/>
            <person name="Yoshikawa H."/>
            <person name="Murakami K."/>
            <person name="Kasahara K."/>
            <person name="Inaoka T."/>
            <person name="Hiraga Y."/>
            <person name="Ochi K."/>
        </authorList>
    </citation>
    <scope>NUCLEOTIDE SEQUENCE [LARGE SCALE GENOMIC DNA]</scope>
    <source>
        <strain evidence="9 10">T-3040</strain>
    </source>
</reference>
<evidence type="ECO:0000256" key="6">
    <source>
        <dbReference type="ARBA" id="ARBA00022989"/>
    </source>
</evidence>
<evidence type="ECO:0000256" key="5">
    <source>
        <dbReference type="ARBA" id="ARBA00022692"/>
    </source>
</evidence>
<dbReference type="GO" id="GO:0022857">
    <property type="term" value="F:transmembrane transporter activity"/>
    <property type="evidence" value="ECO:0007669"/>
    <property type="project" value="InterPro"/>
</dbReference>
<evidence type="ECO:0000256" key="8">
    <source>
        <dbReference type="SAM" id="Phobius"/>
    </source>
</evidence>
<organism evidence="9 10">
    <name type="scientific">Paenibacillus agaridevorans</name>
    <dbReference type="NCBI Taxonomy" id="171404"/>
    <lineage>
        <taxon>Bacteria</taxon>
        <taxon>Bacillati</taxon>
        <taxon>Bacillota</taxon>
        <taxon>Bacilli</taxon>
        <taxon>Bacillales</taxon>
        <taxon>Paenibacillaceae</taxon>
        <taxon>Paenibacillus</taxon>
    </lineage>
</organism>
<evidence type="ECO:0000256" key="7">
    <source>
        <dbReference type="ARBA" id="ARBA00023136"/>
    </source>
</evidence>
<comment type="subcellular location">
    <subcellularLocation>
        <location evidence="1">Cell membrane</location>
        <topology evidence="1">Multi-pass membrane protein</topology>
    </subcellularLocation>
</comment>
<comment type="caution">
    <text evidence="9">The sequence shown here is derived from an EMBL/GenBank/DDBJ whole genome shotgun (WGS) entry which is preliminary data.</text>
</comment>
<accession>A0A2R5F5Q6</accession>
<evidence type="ECO:0000313" key="9">
    <source>
        <dbReference type="EMBL" id="GBG11721.1"/>
    </source>
</evidence>
<dbReference type="Proteomes" id="UP000245202">
    <property type="component" value="Unassembled WGS sequence"/>
</dbReference>
<dbReference type="AlphaFoldDB" id="A0A2R5F5Q6"/>
<keyword evidence="5 8" id="KW-0812">Transmembrane</keyword>
<keyword evidence="6 8" id="KW-1133">Transmembrane helix</keyword>
<protein>
    <submittedName>
        <fullName evidence="9">ABC transporter permease</fullName>
    </submittedName>
</protein>
<feature type="transmembrane region" description="Helical" evidence="8">
    <location>
        <begin position="312"/>
        <end position="337"/>
    </location>
</feature>
<feature type="transmembrane region" description="Helical" evidence="8">
    <location>
        <begin position="105"/>
        <end position="124"/>
    </location>
</feature>
<dbReference type="SUPFAM" id="SSF81345">
    <property type="entry name" value="ABC transporter involved in vitamin B12 uptake, BtuC"/>
    <property type="match status" value="1"/>
</dbReference>
<sequence length="349" mass="35799">MPSETVAIPKPKERRPQRRLLPAALLGLFAIAAVIAVGLKGGSPSPSWGELAGLISGEGDALVRTIVAEIRLPRVVLGLMVGAMLAVSGTLMQGAMNNRLAGPELLGLSAGASLAAAAILVLRLPVPYHLQPLCVLAGGLAGGAVVIMAARIARGAAGMLLIGMSVTAMLNGLLIVLIAMGTSNDVNLFYAYLLGSLANRGWEQVLRVLPWFAAMLPVAFVLAKRVNLLQLGDDSASGLGINAGLSRIVILLASAMLLASTVAECGPIGYVSLLAPHLARAVILSQDARLVLPVSALIGAVLLALADQLGRLLFAPLELPVGVWTTLVGGTVFLLILSRKNGGAFHGGK</sequence>
<evidence type="ECO:0000313" key="10">
    <source>
        <dbReference type="Proteomes" id="UP000245202"/>
    </source>
</evidence>
<feature type="transmembrane region" description="Helical" evidence="8">
    <location>
        <begin position="287"/>
        <end position="306"/>
    </location>
</feature>